<gene>
    <name evidence="1" type="ORF">CBM2594_B10644</name>
</gene>
<protein>
    <submittedName>
        <fullName evidence="1">Uncharacterized protein</fullName>
    </submittedName>
</protein>
<evidence type="ECO:0000313" key="1">
    <source>
        <dbReference type="EMBL" id="SPC21540.1"/>
    </source>
</evidence>
<dbReference type="EMBL" id="LT978514">
    <property type="protein sequence ID" value="SPC21540.1"/>
    <property type="molecule type" value="Genomic_DNA"/>
</dbReference>
<organism evidence="1 2">
    <name type="scientific">Cupriavidus taiwanensis</name>
    <dbReference type="NCBI Taxonomy" id="164546"/>
    <lineage>
        <taxon>Bacteria</taxon>
        <taxon>Pseudomonadati</taxon>
        <taxon>Pseudomonadota</taxon>
        <taxon>Betaproteobacteria</taxon>
        <taxon>Burkholderiales</taxon>
        <taxon>Burkholderiaceae</taxon>
        <taxon>Cupriavidus</taxon>
    </lineage>
</organism>
<dbReference type="AlphaFoldDB" id="A0A375DPX2"/>
<proteinExistence type="predicted"/>
<evidence type="ECO:0000313" key="2">
    <source>
        <dbReference type="Proteomes" id="UP000257139"/>
    </source>
</evidence>
<sequence>MHRTAPASPRSHTVRRALVRRANGRRAGRLARTRASSDSYIDISPCPEGCPHPLFYAER</sequence>
<name>A0A375DPX2_9BURK</name>
<reference evidence="1 2" key="1">
    <citation type="submission" date="2018-01" db="EMBL/GenBank/DDBJ databases">
        <authorList>
            <person name="Clerissi C."/>
        </authorList>
    </citation>
    <scope>NUCLEOTIDE SEQUENCE [LARGE SCALE GENOMIC DNA]</scope>
    <source>
        <strain evidence="1">Cupriavidus taiwanensis STM 6021</strain>
    </source>
</reference>
<dbReference type="Proteomes" id="UP000257139">
    <property type="component" value="Chromosome CBM2594_b"/>
</dbReference>
<accession>A0A375DPX2</accession>